<feature type="chain" id="PRO_5004673614" evidence="2">
    <location>
        <begin position="26"/>
        <end position="318"/>
    </location>
</feature>
<evidence type="ECO:0000256" key="1">
    <source>
        <dbReference type="SAM" id="MobiDB-lite"/>
    </source>
</evidence>
<proteinExistence type="predicted"/>
<protein>
    <submittedName>
        <fullName evidence="3">B-box zinc finger protein, putative</fullName>
    </submittedName>
</protein>
<accession>U6L5T0</accession>
<dbReference type="VEuPathDB" id="ToxoDB:ETH2_1246600"/>
<dbReference type="VEuPathDB" id="ToxoDB:ETH_00013545"/>
<dbReference type="EMBL" id="HG678313">
    <property type="protein sequence ID" value="CDJ45506.1"/>
    <property type="molecule type" value="Genomic_DNA"/>
</dbReference>
<evidence type="ECO:0000313" key="4">
    <source>
        <dbReference type="Proteomes" id="UP000030747"/>
    </source>
</evidence>
<dbReference type="GeneID" id="25251873"/>
<reference evidence="3" key="1">
    <citation type="submission" date="2013-10" db="EMBL/GenBank/DDBJ databases">
        <title>Genomic analysis of the causative agents of coccidiosis in chickens.</title>
        <authorList>
            <person name="Reid A.J."/>
            <person name="Blake D."/>
            <person name="Billington K."/>
            <person name="Browne H."/>
            <person name="Dunn M."/>
            <person name="Hung S."/>
            <person name="Kawahara F."/>
            <person name="Miranda-Saavedra D."/>
            <person name="Mourier T."/>
            <person name="Nagra H."/>
            <person name="Otto T.D."/>
            <person name="Rawlings N."/>
            <person name="Sanchez A."/>
            <person name="Sanders M."/>
            <person name="Subramaniam C."/>
            <person name="Tay Y."/>
            <person name="Dear P."/>
            <person name="Doerig C."/>
            <person name="Gruber A."/>
            <person name="Parkinson J."/>
            <person name="Shirley M."/>
            <person name="Wan K.L."/>
            <person name="Berriman M."/>
            <person name="Tomley F."/>
            <person name="Pain A."/>
        </authorList>
    </citation>
    <scope>NUCLEOTIDE SEQUENCE [LARGE SCALE GENOMIC DNA]</scope>
    <source>
        <strain evidence="3">Houghton</strain>
    </source>
</reference>
<feature type="signal peptide" evidence="2">
    <location>
        <begin position="1"/>
        <end position="25"/>
    </location>
</feature>
<organism evidence="3 4">
    <name type="scientific">Eimeria tenella</name>
    <name type="common">Coccidian parasite</name>
    <dbReference type="NCBI Taxonomy" id="5802"/>
    <lineage>
        <taxon>Eukaryota</taxon>
        <taxon>Sar</taxon>
        <taxon>Alveolata</taxon>
        <taxon>Apicomplexa</taxon>
        <taxon>Conoidasida</taxon>
        <taxon>Coccidia</taxon>
        <taxon>Eucoccidiorida</taxon>
        <taxon>Eimeriorina</taxon>
        <taxon>Eimeriidae</taxon>
        <taxon>Eimeria</taxon>
    </lineage>
</organism>
<keyword evidence="2" id="KW-0732">Signal</keyword>
<feature type="region of interest" description="Disordered" evidence="1">
    <location>
        <begin position="293"/>
        <end position="318"/>
    </location>
</feature>
<dbReference type="RefSeq" id="XP_013236252.1">
    <property type="nucleotide sequence ID" value="XM_013380798.1"/>
</dbReference>
<sequence length="318" mass="35241">MIDCVCMVCFLALCPHCILIGHHSAADFSEHPLISTLDAYKMSMQGTSPSEEALSIRREKIVKDLQENHQLLARLHANFASVHRKIDDSNKALMKQLQIIKQKQVGFLQALKRELLTECLIIEWMEAFFSHLQLALCPSDYLTYHHRHDLLAADLFGGAVRIEVGRETLPPWATEKLFIEGQFRVSTAAFSLPELTAERVADDDLLRVFLTGIEKTQNQKVKLKEIKVGGDNSSESELSLSDEETGAPSWGALLAADDAAPGPRVHALSRVLLLPEEPAAANLPTQQIRQEILQQEHGACGAGSSSSSSSSRKVWQQQ</sequence>
<name>U6L5T0_EIMTE</name>
<reference evidence="3" key="2">
    <citation type="submission" date="2013-10" db="EMBL/GenBank/DDBJ databases">
        <authorList>
            <person name="Aslett M."/>
        </authorList>
    </citation>
    <scope>NUCLEOTIDE SEQUENCE [LARGE SCALE GENOMIC DNA]</scope>
    <source>
        <strain evidence="3">Houghton</strain>
    </source>
</reference>
<evidence type="ECO:0000313" key="3">
    <source>
        <dbReference type="EMBL" id="CDJ45506.1"/>
    </source>
</evidence>
<dbReference type="Proteomes" id="UP000030747">
    <property type="component" value="Unassembled WGS sequence"/>
</dbReference>
<dbReference type="AlphaFoldDB" id="U6L5T0"/>
<gene>
    <name evidence="3" type="ORF">ETH_00013545</name>
</gene>
<keyword evidence="4" id="KW-1185">Reference proteome</keyword>
<dbReference type="OrthoDB" id="153872at2759"/>
<evidence type="ECO:0000256" key="2">
    <source>
        <dbReference type="SAM" id="SignalP"/>
    </source>
</evidence>